<feature type="region of interest" description="Disordered" evidence="2">
    <location>
        <begin position="318"/>
        <end position="383"/>
    </location>
</feature>
<sequence>MTVLIDEAVDVPTLLEYPAEALHPVLKHLKGWEAVAEEEIEAWQISGAMTNIIFRCQNLRTCQYVLARIFGTNDALFSRDDEQRIFSQVAEVGLGPKLLANFANGRVEEFLLDQAINAEDMQSGSIAFCVATAMAHFHFSPLILSRNGVAPKAILWDRTRAWARSVQQHYSAAELKALGLHNVMQEIEALERNLTADYISLLGFCHNDLQYGNMLLHTTAHRSLSFNSLRSHSIERAVRGGSPPPRAGSMRGSSPPPRGASPAFGRSPTPYDVEGMSPRSRDHVRMGLKGFAPDELEPRTSDGELVADLLANAGAQFESGSHRSHGSSSNRSASFGAAPTGAGASVSPAAVGPHARHVAASTSSEDASSAPPEQHRRSADGDTGKRLLEHAGRSSRALGAPRLSVRLIDYEYAGPNPVAFDIANHWCEYGADYHTDLPHLLDYSRMPKEHQQERFIRAYLESALALQHCTGFVASERTEGAMEEAATQLLQAASAYIPMSHLIWGLWGLLQARTSNVPDFDFMMYAEQRLEQYHALKRLPNY</sequence>
<gene>
    <name evidence="3" type="primary">g13498</name>
    <name evidence="3" type="ORF">VP750_LOCUS11956</name>
</gene>
<feature type="compositionally biased region" description="Basic and acidic residues" evidence="2">
    <location>
        <begin position="373"/>
        <end position="383"/>
    </location>
</feature>
<evidence type="ECO:0000313" key="3">
    <source>
        <dbReference type="EMBL" id="CAL5230050.1"/>
    </source>
</evidence>
<dbReference type="Proteomes" id="UP001497392">
    <property type="component" value="Unassembled WGS sequence"/>
</dbReference>
<dbReference type="PANTHER" id="PTHR22603">
    <property type="entry name" value="CHOLINE/ETHANOALAMINE KINASE"/>
    <property type="match status" value="1"/>
</dbReference>
<dbReference type="EMBL" id="CAXHTA020000021">
    <property type="protein sequence ID" value="CAL5230050.1"/>
    <property type="molecule type" value="Genomic_DNA"/>
</dbReference>
<comment type="similarity">
    <text evidence="1">Belongs to the choline/ethanolamine kinase family.</text>
</comment>
<dbReference type="SUPFAM" id="SSF56112">
    <property type="entry name" value="Protein kinase-like (PK-like)"/>
    <property type="match status" value="2"/>
</dbReference>
<dbReference type="Gene3D" id="3.90.1200.10">
    <property type="match status" value="2"/>
</dbReference>
<name>A0ABP1GFJ9_9CHLO</name>
<evidence type="ECO:0000256" key="2">
    <source>
        <dbReference type="SAM" id="MobiDB-lite"/>
    </source>
</evidence>
<reference evidence="3 4" key="1">
    <citation type="submission" date="2024-06" db="EMBL/GenBank/DDBJ databases">
        <authorList>
            <person name="Kraege A."/>
            <person name="Thomma B."/>
        </authorList>
    </citation>
    <scope>NUCLEOTIDE SEQUENCE [LARGE SCALE GENOMIC DNA]</scope>
</reference>
<dbReference type="InterPro" id="IPR011009">
    <property type="entry name" value="Kinase-like_dom_sf"/>
</dbReference>
<feature type="compositionally biased region" description="Low complexity" evidence="2">
    <location>
        <begin position="326"/>
        <end position="370"/>
    </location>
</feature>
<dbReference type="Pfam" id="PF01633">
    <property type="entry name" value="Choline_kinase"/>
    <property type="match status" value="2"/>
</dbReference>
<evidence type="ECO:0000256" key="1">
    <source>
        <dbReference type="ARBA" id="ARBA00038211"/>
    </source>
</evidence>
<comment type="caution">
    <text evidence="3">The sequence shown here is derived from an EMBL/GenBank/DDBJ whole genome shotgun (WGS) entry which is preliminary data.</text>
</comment>
<evidence type="ECO:0000313" key="4">
    <source>
        <dbReference type="Proteomes" id="UP001497392"/>
    </source>
</evidence>
<protein>
    <submittedName>
        <fullName evidence="3">G13498 protein</fullName>
    </submittedName>
</protein>
<accession>A0ABP1GFJ9</accession>
<organism evidence="3 4">
    <name type="scientific">Coccomyxa viridis</name>
    <dbReference type="NCBI Taxonomy" id="1274662"/>
    <lineage>
        <taxon>Eukaryota</taxon>
        <taxon>Viridiplantae</taxon>
        <taxon>Chlorophyta</taxon>
        <taxon>core chlorophytes</taxon>
        <taxon>Trebouxiophyceae</taxon>
        <taxon>Trebouxiophyceae incertae sedis</taxon>
        <taxon>Coccomyxaceae</taxon>
        <taxon>Coccomyxa</taxon>
    </lineage>
</organism>
<dbReference type="Gene3D" id="3.30.200.20">
    <property type="entry name" value="Phosphorylase Kinase, domain 1"/>
    <property type="match status" value="1"/>
</dbReference>
<keyword evidence="4" id="KW-1185">Reference proteome</keyword>
<proteinExistence type="inferred from homology"/>
<dbReference type="PANTHER" id="PTHR22603:SF93">
    <property type="entry name" value="RE24176P"/>
    <property type="match status" value="1"/>
</dbReference>
<feature type="region of interest" description="Disordered" evidence="2">
    <location>
        <begin position="236"/>
        <end position="282"/>
    </location>
</feature>